<proteinExistence type="inferred from homology"/>
<keyword evidence="2" id="KW-0547">Nucleotide-binding</keyword>
<dbReference type="PRINTS" id="PR00301">
    <property type="entry name" value="HEATSHOCK70"/>
</dbReference>
<dbReference type="PROSITE" id="PS00297">
    <property type="entry name" value="HSP70_1"/>
    <property type="match status" value="1"/>
</dbReference>
<dbReference type="EMBL" id="JACAGC010000006">
    <property type="protein sequence ID" value="KAF6361713.1"/>
    <property type="molecule type" value="Genomic_DNA"/>
</dbReference>
<dbReference type="SUPFAM" id="SSF53067">
    <property type="entry name" value="Actin-like ATPase domain"/>
    <property type="match status" value="1"/>
</dbReference>
<evidence type="ECO:0000313" key="4">
    <source>
        <dbReference type="EMBL" id="KAF6361713.1"/>
    </source>
</evidence>
<dbReference type="Proteomes" id="UP000585614">
    <property type="component" value="Unassembled WGS sequence"/>
</dbReference>
<keyword evidence="3" id="KW-0067">ATP-binding</keyword>
<protein>
    <recommendedName>
        <fullName evidence="6">Heat shock protein family A (Hsp70) member 8</fullName>
    </recommendedName>
</protein>
<reference evidence="4 5" key="1">
    <citation type="journal article" date="2020" name="Nature">
        <title>Six reference-quality genomes reveal evolution of bat adaptations.</title>
        <authorList>
            <person name="Jebb D."/>
            <person name="Huang Z."/>
            <person name="Pippel M."/>
            <person name="Hughes G.M."/>
            <person name="Lavrichenko K."/>
            <person name="Devanna P."/>
            <person name="Winkler S."/>
            <person name="Jermiin L.S."/>
            <person name="Skirmuntt E.C."/>
            <person name="Katzourakis A."/>
            <person name="Burkitt-Gray L."/>
            <person name="Ray D.A."/>
            <person name="Sullivan K.A.M."/>
            <person name="Roscito J.G."/>
            <person name="Kirilenko B.M."/>
            <person name="Davalos L.M."/>
            <person name="Corthals A.P."/>
            <person name="Power M.L."/>
            <person name="Jones G."/>
            <person name="Ransome R.D."/>
            <person name="Dechmann D.K.N."/>
            <person name="Locatelli A.G."/>
            <person name="Puechmaille S.J."/>
            <person name="Fedrigo O."/>
            <person name="Jarvis E.D."/>
            <person name="Hiller M."/>
            <person name="Vernes S.C."/>
            <person name="Myers E.W."/>
            <person name="Teeling E.C."/>
        </authorList>
    </citation>
    <scope>NUCLEOTIDE SEQUENCE [LARGE SCALE GENOMIC DNA]</scope>
    <source>
        <strain evidence="4">MRhiFer1</strain>
        <tissue evidence="4">Lung</tissue>
    </source>
</reference>
<organism evidence="4 5">
    <name type="scientific">Rhinolophus ferrumequinum</name>
    <name type="common">Greater horseshoe bat</name>
    <dbReference type="NCBI Taxonomy" id="59479"/>
    <lineage>
        <taxon>Eukaryota</taxon>
        <taxon>Metazoa</taxon>
        <taxon>Chordata</taxon>
        <taxon>Craniata</taxon>
        <taxon>Vertebrata</taxon>
        <taxon>Euteleostomi</taxon>
        <taxon>Mammalia</taxon>
        <taxon>Eutheria</taxon>
        <taxon>Laurasiatheria</taxon>
        <taxon>Chiroptera</taxon>
        <taxon>Yinpterochiroptera</taxon>
        <taxon>Rhinolophoidea</taxon>
        <taxon>Rhinolophidae</taxon>
        <taxon>Rhinolophinae</taxon>
        <taxon>Rhinolophus</taxon>
    </lineage>
</organism>
<dbReference type="InterPro" id="IPR029047">
    <property type="entry name" value="HSP70_peptide-bd_sf"/>
</dbReference>
<evidence type="ECO:0000256" key="3">
    <source>
        <dbReference type="ARBA" id="ARBA00022840"/>
    </source>
</evidence>
<comment type="caution">
    <text evidence="4">The sequence shown here is derived from an EMBL/GenBank/DDBJ whole genome shotgun (WGS) entry which is preliminary data.</text>
</comment>
<dbReference type="Pfam" id="PF00012">
    <property type="entry name" value="HSP70"/>
    <property type="match status" value="1"/>
</dbReference>
<dbReference type="Gene3D" id="2.60.34.10">
    <property type="entry name" value="Substrate Binding Domain Of DNAk, Chain A, domain 1"/>
    <property type="match status" value="1"/>
</dbReference>
<comment type="similarity">
    <text evidence="1">Belongs to the heat shock protein 70 family.</text>
</comment>
<evidence type="ECO:0000256" key="2">
    <source>
        <dbReference type="ARBA" id="ARBA00022741"/>
    </source>
</evidence>
<dbReference type="InterPro" id="IPR013126">
    <property type="entry name" value="Hsp_70_fam"/>
</dbReference>
<evidence type="ECO:0000256" key="1">
    <source>
        <dbReference type="ARBA" id="ARBA00007381"/>
    </source>
</evidence>
<dbReference type="FunFam" id="2.60.34.10:FF:000002">
    <property type="entry name" value="Heat shock 70 kDa"/>
    <property type="match status" value="1"/>
</dbReference>
<dbReference type="InterPro" id="IPR043129">
    <property type="entry name" value="ATPase_NBD"/>
</dbReference>
<dbReference type="PANTHER" id="PTHR19375">
    <property type="entry name" value="HEAT SHOCK PROTEIN 70KDA"/>
    <property type="match status" value="1"/>
</dbReference>
<dbReference type="FunFam" id="3.30.420.40:FF:000028">
    <property type="entry name" value="heat shock 70 kDa protein-like"/>
    <property type="match status" value="1"/>
</dbReference>
<sequence>MTKGYAVGIDLGTTYSWVGVFQHAKVEIIANDQGNRTTSSYVAFADTERLISDVTKNQVAVNPTNTVCYAKCLIRCRFDDAAVQSDTKHWPFVVENVQDLLLLDVTPLSLDIETAGGIRTVIIKRNTTIPIKQTQTFNTYSDNQSGVLIQLYESEWTMTEDNNLFGKFELTGIPPAPRGIPQIEVPFNIDVSGILSVSAVDKSTGKENKITVTNINNYLSKEDIECMVQKPEKYKAEDEKQRDKLSSKNSLESYAFNMKATVEDEKIQGKINDDNKRILKSAMKSLTGLLRTRLQRRKNLNISRKSWKRSATPSLPSCTTVQEACHEGCLGASLVKEPLLLVVPLKRG</sequence>
<name>A0A7J7YI97_RHIFE</name>
<gene>
    <name evidence="4" type="ORF">mRhiFer1_009941</name>
</gene>
<dbReference type="InterPro" id="IPR018181">
    <property type="entry name" value="Heat_shock_70_CS"/>
</dbReference>
<dbReference type="AlphaFoldDB" id="A0A7J7YI97"/>
<dbReference type="SUPFAM" id="SSF100920">
    <property type="entry name" value="Heat shock protein 70kD (HSP70), peptide-binding domain"/>
    <property type="match status" value="1"/>
</dbReference>
<dbReference type="GO" id="GO:0140662">
    <property type="term" value="F:ATP-dependent protein folding chaperone"/>
    <property type="evidence" value="ECO:0007669"/>
    <property type="project" value="InterPro"/>
</dbReference>
<dbReference type="InterPro" id="IPR029048">
    <property type="entry name" value="HSP70_C_sf"/>
</dbReference>
<dbReference type="GO" id="GO:0005524">
    <property type="term" value="F:ATP binding"/>
    <property type="evidence" value="ECO:0007669"/>
    <property type="project" value="UniProtKB-KW"/>
</dbReference>
<evidence type="ECO:0000313" key="5">
    <source>
        <dbReference type="Proteomes" id="UP000585614"/>
    </source>
</evidence>
<dbReference type="Gene3D" id="1.20.1270.10">
    <property type="match status" value="1"/>
</dbReference>
<accession>A0A7J7YI97</accession>
<dbReference type="Gene3D" id="3.30.420.40">
    <property type="match status" value="1"/>
</dbReference>
<evidence type="ECO:0008006" key="6">
    <source>
        <dbReference type="Google" id="ProtNLM"/>
    </source>
</evidence>
<dbReference type="SUPFAM" id="SSF100934">
    <property type="entry name" value="Heat shock protein 70kD (HSP70), C-terminal subdomain"/>
    <property type="match status" value="1"/>
</dbReference>